<dbReference type="RefSeq" id="WP_050432782.1">
    <property type="nucleotide sequence ID" value="NZ_CP012159.1"/>
</dbReference>
<protein>
    <recommendedName>
        <fullName evidence="4">DUF5050 domain-containing protein</fullName>
    </recommendedName>
</protein>
<dbReference type="EMBL" id="CP012159">
    <property type="protein sequence ID" value="AKT40915.1"/>
    <property type="molecule type" value="Genomic_DNA"/>
</dbReference>
<organism evidence="2 3">
    <name type="scientific">Chondromyces crocatus</name>
    <dbReference type="NCBI Taxonomy" id="52"/>
    <lineage>
        <taxon>Bacteria</taxon>
        <taxon>Pseudomonadati</taxon>
        <taxon>Myxococcota</taxon>
        <taxon>Polyangia</taxon>
        <taxon>Polyangiales</taxon>
        <taxon>Polyangiaceae</taxon>
        <taxon>Chondromyces</taxon>
    </lineage>
</organism>
<evidence type="ECO:0000313" key="3">
    <source>
        <dbReference type="Proteomes" id="UP000067626"/>
    </source>
</evidence>
<reference evidence="2 3" key="1">
    <citation type="submission" date="2015-07" db="EMBL/GenBank/DDBJ databases">
        <title>Genome analysis of myxobacterium Chondromyces crocatus Cm c5 reveals a high potential for natural compound synthesis and the genetic basis for the loss of fruiting body formation.</title>
        <authorList>
            <person name="Zaburannyi N."/>
            <person name="Bunk B."/>
            <person name="Maier J."/>
            <person name="Overmann J."/>
            <person name="Mueller R."/>
        </authorList>
    </citation>
    <scope>NUCLEOTIDE SEQUENCE [LARGE SCALE GENOMIC DNA]</scope>
    <source>
        <strain evidence="2 3">Cm c5</strain>
    </source>
</reference>
<feature type="region of interest" description="Disordered" evidence="1">
    <location>
        <begin position="45"/>
        <end position="78"/>
    </location>
</feature>
<sequence>MVKWRLELALVLATPVMSAWGCALLAGLEEPPVVHATTGVGAGGGGAAGEGGTGGGTGGHTDDGGAGGTAGEGGMGGSGGAPCVPVTFSVVEAIPDTDTRRPIAITGDATALYWVDEGEGSDEPAIRKLDRATGLASTLAVTTPKRPAATIVLDDLYVYWADSEQEPPCSGNPPPARDRVMRVLKTGGGGPLPVWVNCGRAEQLALLGSKLHWTRPSSHQVRRSNKDGTGVIEFLHDDPSDLDEPFSMALDDTHIYWSDVFTGKIMIRAHDVNTLTEFADAPVNASILKESWVALDDTAVFWSSSEGIYRKSKGPQASTPTRIAPANVAATVRGLALHEDTVYFTESINGAVWQVCKGGGQPQSIVAGQSQPRGIFADGTGVYWVNRGNGTLMRALR</sequence>
<evidence type="ECO:0000256" key="1">
    <source>
        <dbReference type="SAM" id="MobiDB-lite"/>
    </source>
</evidence>
<dbReference type="Gene3D" id="2.120.10.30">
    <property type="entry name" value="TolB, C-terminal domain"/>
    <property type="match status" value="2"/>
</dbReference>
<dbReference type="AlphaFoldDB" id="A0A0K1EJ72"/>
<dbReference type="KEGG" id="ccro:CMC5_050720"/>
<proteinExistence type="predicted"/>
<name>A0A0K1EJ72_CHOCO</name>
<dbReference type="Proteomes" id="UP000067626">
    <property type="component" value="Chromosome"/>
</dbReference>
<accession>A0A0K1EJ72</accession>
<evidence type="ECO:0008006" key="4">
    <source>
        <dbReference type="Google" id="ProtNLM"/>
    </source>
</evidence>
<dbReference type="STRING" id="52.CMC5_050720"/>
<evidence type="ECO:0000313" key="2">
    <source>
        <dbReference type="EMBL" id="AKT40915.1"/>
    </source>
</evidence>
<dbReference type="InterPro" id="IPR011042">
    <property type="entry name" value="6-blade_b-propeller_TolB-like"/>
</dbReference>
<keyword evidence="3" id="KW-1185">Reference proteome</keyword>
<gene>
    <name evidence="2" type="ORF">CMC5_050720</name>
</gene>
<dbReference type="SUPFAM" id="SSF63825">
    <property type="entry name" value="YWTD domain"/>
    <property type="match status" value="1"/>
</dbReference>